<evidence type="ECO:0000313" key="8">
    <source>
        <dbReference type="Proteomes" id="UP000007267"/>
    </source>
</evidence>
<gene>
    <name evidence="7" type="primary">MTFR2</name>
</gene>
<protein>
    <recommendedName>
        <fullName evidence="4">Mitochondrial fission regulator</fullName>
    </recommendedName>
</protein>
<dbReference type="GO" id="GO:0000266">
    <property type="term" value="P:mitochondrial fission"/>
    <property type="evidence" value="ECO:0007669"/>
    <property type="project" value="UniProtKB-UniRule"/>
</dbReference>
<dbReference type="PANTHER" id="PTHR14215">
    <property type="entry name" value="PROTEIN OF UNKNOWN FUNCTION DUF729"/>
    <property type="match status" value="1"/>
</dbReference>
<dbReference type="OMA" id="VCQKKEY"/>
<sequence>MALLLNLIRQLLEYFGIPTDQRISAWQRKEYGSTRSIVRRLGTIISLESCPRPHFQMVQDLNSLDYDERSTTPSTVVPSLGDILRVVNDERKANARFRAESWGEEKITVDYDASPTIVSLPTVLKNRAEKENLVNEEAMKKISTLENELSLLRAQIAAIVAVQGSRNSNQSVSSLCRQLITLKQMDRSEALNSFGTPDGSFPVPAMTSTPLFTAPDCFVIPPPPPLPSIVPSAFDASNSAIKLIKQRRAANKASSTAVGNTEHQNTEGVLSMMDVLKDINKIRLRVVEKSPGGTPLPKTRKRRSSQWDPAALIAHALKQKFAHQSGNDSLDKENRSCDTSPFSSPEAPMVGCKILKPSSKDNPIKTKEITQVSTGKGRVNI</sequence>
<reference evidence="7" key="4">
    <citation type="submission" date="2025-09" db="UniProtKB">
        <authorList>
            <consortium name="Ensembl"/>
        </authorList>
    </citation>
    <scope>IDENTIFICATION</scope>
</reference>
<evidence type="ECO:0000256" key="1">
    <source>
        <dbReference type="ARBA" id="ARBA00004173"/>
    </source>
</evidence>
<dbReference type="STRING" id="13735.ENSPSIP00000010640"/>
<name>K7FRI0_PELSI</name>
<feature type="region of interest" description="Disordered" evidence="6">
    <location>
        <begin position="322"/>
        <end position="381"/>
    </location>
</feature>
<dbReference type="HOGENOM" id="CLU_059135_0_0_1"/>
<reference evidence="7" key="3">
    <citation type="submission" date="2025-08" db="UniProtKB">
        <authorList>
            <consortium name="Ensembl"/>
        </authorList>
    </citation>
    <scope>IDENTIFICATION</scope>
</reference>
<proteinExistence type="inferred from homology"/>
<dbReference type="InterPro" id="IPR007972">
    <property type="entry name" value="Mtfr1"/>
</dbReference>
<keyword evidence="5" id="KW-0175">Coiled coil</keyword>
<evidence type="ECO:0000256" key="2">
    <source>
        <dbReference type="ARBA" id="ARBA00005807"/>
    </source>
</evidence>
<dbReference type="GeneTree" id="ENSGT00950000183215"/>
<evidence type="ECO:0000256" key="3">
    <source>
        <dbReference type="ARBA" id="ARBA00023128"/>
    </source>
</evidence>
<reference evidence="8" key="2">
    <citation type="journal article" date="2013" name="Nat. Genet.">
        <title>The draft genomes of soft-shell turtle and green sea turtle yield insights into the development and evolution of the turtle-specific body plan.</title>
        <authorList>
            <person name="Wang Z."/>
            <person name="Pascual-Anaya J."/>
            <person name="Zadissa A."/>
            <person name="Li W."/>
            <person name="Niimura Y."/>
            <person name="Huang Z."/>
            <person name="Li C."/>
            <person name="White S."/>
            <person name="Xiong Z."/>
            <person name="Fang D."/>
            <person name="Wang B."/>
            <person name="Ming Y."/>
            <person name="Chen Y."/>
            <person name="Zheng Y."/>
            <person name="Kuraku S."/>
            <person name="Pignatelli M."/>
            <person name="Herrero J."/>
            <person name="Beal K."/>
            <person name="Nozawa M."/>
            <person name="Li Q."/>
            <person name="Wang J."/>
            <person name="Zhang H."/>
            <person name="Yu L."/>
            <person name="Shigenobu S."/>
            <person name="Wang J."/>
            <person name="Liu J."/>
            <person name="Flicek P."/>
            <person name="Searle S."/>
            <person name="Wang J."/>
            <person name="Kuratani S."/>
            <person name="Yin Y."/>
            <person name="Aken B."/>
            <person name="Zhang G."/>
            <person name="Irie N."/>
        </authorList>
    </citation>
    <scope>NUCLEOTIDE SEQUENCE [LARGE SCALE GENOMIC DNA]</scope>
    <source>
        <strain evidence="8">Daiwa-1</strain>
    </source>
</reference>
<comment type="function">
    <text evidence="4">Plays a role in mitochondrial aerobic respiration. Regulates mitochondrial organization and fission.</text>
</comment>
<feature type="coiled-coil region" evidence="5">
    <location>
        <begin position="128"/>
        <end position="155"/>
    </location>
</feature>
<dbReference type="Ensembl" id="ENSPSIT00000010693.1">
    <property type="protein sequence ID" value="ENSPSIP00000010640.1"/>
    <property type="gene ID" value="ENSPSIG00000009634.1"/>
</dbReference>
<evidence type="ECO:0000256" key="4">
    <source>
        <dbReference type="RuleBase" id="RU369053"/>
    </source>
</evidence>
<dbReference type="Proteomes" id="UP000007267">
    <property type="component" value="Unassembled WGS sequence"/>
</dbReference>
<dbReference type="PANTHER" id="PTHR14215:SF2">
    <property type="entry name" value="MITOCHONDRIAL FISSION REGULATOR 2"/>
    <property type="match status" value="1"/>
</dbReference>
<keyword evidence="8" id="KW-1185">Reference proteome</keyword>
<evidence type="ECO:0000313" key="7">
    <source>
        <dbReference type="Ensembl" id="ENSPSIP00000010640.1"/>
    </source>
</evidence>
<dbReference type="GO" id="GO:0009060">
    <property type="term" value="P:aerobic respiration"/>
    <property type="evidence" value="ECO:0007669"/>
    <property type="project" value="UniProtKB-UniRule"/>
</dbReference>
<evidence type="ECO:0000256" key="6">
    <source>
        <dbReference type="SAM" id="MobiDB-lite"/>
    </source>
</evidence>
<comment type="subcellular location">
    <subcellularLocation>
        <location evidence="1 4">Mitochondrion</location>
    </subcellularLocation>
</comment>
<comment type="similarity">
    <text evidence="2 4">Belongs to the MTFR1 family.</text>
</comment>
<keyword evidence="3 4" id="KW-0496">Mitochondrion</keyword>
<reference evidence="8" key="1">
    <citation type="submission" date="2011-10" db="EMBL/GenBank/DDBJ databases">
        <authorList>
            <consortium name="Soft-shell Turtle Genome Consortium"/>
        </authorList>
    </citation>
    <scope>NUCLEOTIDE SEQUENCE [LARGE SCALE GENOMIC DNA]</scope>
    <source>
        <strain evidence="8">Daiwa-1</strain>
    </source>
</reference>
<dbReference type="EMBL" id="AGCU01092316">
    <property type="status" value="NOT_ANNOTATED_CDS"/>
    <property type="molecule type" value="Genomic_DNA"/>
</dbReference>
<dbReference type="GO" id="GO:0005739">
    <property type="term" value="C:mitochondrion"/>
    <property type="evidence" value="ECO:0007669"/>
    <property type="project" value="UniProtKB-SubCell"/>
</dbReference>
<evidence type="ECO:0000256" key="5">
    <source>
        <dbReference type="SAM" id="Coils"/>
    </source>
</evidence>
<dbReference type="AlphaFoldDB" id="K7FRI0"/>
<dbReference type="Pfam" id="PF05308">
    <property type="entry name" value="Mito_fiss_reg"/>
    <property type="match status" value="1"/>
</dbReference>
<organism evidence="7 8">
    <name type="scientific">Pelodiscus sinensis</name>
    <name type="common">Chinese softshell turtle</name>
    <name type="synonym">Trionyx sinensis</name>
    <dbReference type="NCBI Taxonomy" id="13735"/>
    <lineage>
        <taxon>Eukaryota</taxon>
        <taxon>Metazoa</taxon>
        <taxon>Chordata</taxon>
        <taxon>Craniata</taxon>
        <taxon>Vertebrata</taxon>
        <taxon>Euteleostomi</taxon>
        <taxon>Archelosauria</taxon>
        <taxon>Testudinata</taxon>
        <taxon>Testudines</taxon>
        <taxon>Cryptodira</taxon>
        <taxon>Trionychia</taxon>
        <taxon>Trionychidae</taxon>
        <taxon>Pelodiscus</taxon>
    </lineage>
</organism>
<dbReference type="eggNOG" id="ENOG502QUU8">
    <property type="taxonomic scope" value="Eukaryota"/>
</dbReference>
<feature type="compositionally biased region" description="Basic and acidic residues" evidence="6">
    <location>
        <begin position="358"/>
        <end position="368"/>
    </location>
</feature>
<accession>K7FRI0</accession>